<dbReference type="InterPro" id="IPR032816">
    <property type="entry name" value="VTT_dom"/>
</dbReference>
<feature type="transmembrane region" description="Helical" evidence="1">
    <location>
        <begin position="126"/>
        <end position="153"/>
    </location>
</feature>
<dbReference type="PANTHER" id="PTHR42709:SF2">
    <property type="entry name" value="INNER MEMBRANE PROTEIN YOHD"/>
    <property type="match status" value="1"/>
</dbReference>
<dbReference type="Pfam" id="PF09335">
    <property type="entry name" value="VTT_dom"/>
    <property type="match status" value="1"/>
</dbReference>
<gene>
    <name evidence="3" type="ORF">GNH96_04110</name>
</gene>
<dbReference type="PANTHER" id="PTHR42709">
    <property type="entry name" value="ALKALINE PHOSPHATASE LIKE PROTEIN"/>
    <property type="match status" value="1"/>
</dbReference>
<evidence type="ECO:0000256" key="1">
    <source>
        <dbReference type="SAM" id="Phobius"/>
    </source>
</evidence>
<dbReference type="Proteomes" id="UP000503004">
    <property type="component" value="Chromosome"/>
</dbReference>
<evidence type="ECO:0000259" key="2">
    <source>
        <dbReference type="Pfam" id="PF09335"/>
    </source>
</evidence>
<keyword evidence="4" id="KW-1185">Reference proteome</keyword>
<feature type="transmembrane region" description="Helical" evidence="1">
    <location>
        <begin position="12"/>
        <end position="34"/>
    </location>
</feature>
<keyword evidence="1" id="KW-1133">Transmembrane helix</keyword>
<reference evidence="4" key="1">
    <citation type="submission" date="2019-12" db="EMBL/GenBank/DDBJ databases">
        <authorList>
            <person name="Awala S.I."/>
            <person name="Rhee S.K."/>
        </authorList>
    </citation>
    <scope>NUCLEOTIDE SEQUENCE [LARGE SCALE GENOMIC DNA]</scope>
    <source>
        <strain evidence="4">IM1</strain>
    </source>
</reference>
<dbReference type="KEGG" id="metu:GNH96_04110"/>
<feature type="transmembrane region" description="Helical" evidence="1">
    <location>
        <begin position="94"/>
        <end position="114"/>
    </location>
</feature>
<dbReference type="RefSeq" id="WP_169602524.1">
    <property type="nucleotide sequence ID" value="NZ_CP046565.1"/>
</dbReference>
<keyword evidence="1" id="KW-0812">Transmembrane</keyword>
<evidence type="ECO:0000313" key="3">
    <source>
        <dbReference type="EMBL" id="QJD29232.1"/>
    </source>
</evidence>
<dbReference type="AlphaFoldDB" id="A0A858Q5U3"/>
<sequence length="194" mass="21505">MSFESLITEYGFPALIAGLLLEGETVLLIAGFLVGRGYFSFHHIVLLAFVVTLAADQGYFWLGYKHGDALLRRFPSLAPAVERASTLLHRYHSYFIFGFRFFYGLRVVTPILIGMSRFSPARYATVNVIAVGVWAVVTTGLGLVFGKAIAGMIDDLRQYESLLVGGLFIIGSGLALYRWRHIGDRNDVDHPPDS</sequence>
<keyword evidence="1" id="KW-0472">Membrane</keyword>
<dbReference type="InterPro" id="IPR051311">
    <property type="entry name" value="DedA_domain"/>
</dbReference>
<organism evidence="3 4">
    <name type="scientific">Methylococcus geothermalis</name>
    <dbReference type="NCBI Taxonomy" id="2681310"/>
    <lineage>
        <taxon>Bacteria</taxon>
        <taxon>Pseudomonadati</taxon>
        <taxon>Pseudomonadota</taxon>
        <taxon>Gammaproteobacteria</taxon>
        <taxon>Methylococcales</taxon>
        <taxon>Methylococcaceae</taxon>
        <taxon>Methylococcus</taxon>
    </lineage>
</organism>
<dbReference type="GO" id="GO:0005886">
    <property type="term" value="C:plasma membrane"/>
    <property type="evidence" value="ECO:0007669"/>
    <property type="project" value="UniProtKB-ARBA"/>
</dbReference>
<protein>
    <submittedName>
        <fullName evidence="3">DedA family protein</fullName>
    </submittedName>
</protein>
<dbReference type="EMBL" id="CP046565">
    <property type="protein sequence ID" value="QJD29232.1"/>
    <property type="molecule type" value="Genomic_DNA"/>
</dbReference>
<accession>A0A858Q5U3</accession>
<feature type="transmembrane region" description="Helical" evidence="1">
    <location>
        <begin position="41"/>
        <end position="62"/>
    </location>
</feature>
<name>A0A858Q5U3_9GAMM</name>
<feature type="domain" description="VTT" evidence="2">
    <location>
        <begin position="23"/>
        <end position="142"/>
    </location>
</feature>
<feature type="transmembrane region" description="Helical" evidence="1">
    <location>
        <begin position="159"/>
        <end position="177"/>
    </location>
</feature>
<proteinExistence type="predicted"/>
<evidence type="ECO:0000313" key="4">
    <source>
        <dbReference type="Proteomes" id="UP000503004"/>
    </source>
</evidence>